<reference evidence="1 2" key="1">
    <citation type="submission" date="2020-07" db="EMBL/GenBank/DDBJ databases">
        <title>Halieaceae bacterium, F7430, whole genome shotgun sequencing project.</title>
        <authorList>
            <person name="Jiang S."/>
            <person name="Liu Z.W."/>
            <person name="Du Z.J."/>
        </authorList>
    </citation>
    <scope>NUCLEOTIDE SEQUENCE [LARGE SCALE GENOMIC DNA]</scope>
    <source>
        <strain evidence="1 2">F7430</strain>
    </source>
</reference>
<dbReference type="EMBL" id="JACFXU010000014">
    <property type="protein sequence ID" value="MBA6413405.1"/>
    <property type="molecule type" value="Genomic_DNA"/>
</dbReference>
<dbReference type="Proteomes" id="UP000539350">
    <property type="component" value="Unassembled WGS sequence"/>
</dbReference>
<gene>
    <name evidence="1" type="ORF">H2508_09825</name>
</gene>
<dbReference type="AlphaFoldDB" id="A0A7W2YJQ9"/>
<organism evidence="1 2">
    <name type="scientific">Sediminihaliea albiluteola</name>
    <dbReference type="NCBI Taxonomy" id="2758564"/>
    <lineage>
        <taxon>Bacteria</taxon>
        <taxon>Pseudomonadati</taxon>
        <taxon>Pseudomonadota</taxon>
        <taxon>Gammaproteobacteria</taxon>
        <taxon>Cellvibrionales</taxon>
        <taxon>Halieaceae</taxon>
        <taxon>Sediminihaliea</taxon>
    </lineage>
</organism>
<evidence type="ECO:0000313" key="2">
    <source>
        <dbReference type="Proteomes" id="UP000539350"/>
    </source>
</evidence>
<keyword evidence="2" id="KW-1185">Reference proteome</keyword>
<protein>
    <recommendedName>
        <fullName evidence="3">Lipoprotein</fullName>
    </recommendedName>
</protein>
<name>A0A7W2YJQ9_9GAMM</name>
<sequence>MNNKIVPLLVFPFIISGCMKESKDITIEQVGNTTYLIDQAKKEAFVISKDKLVQLKKSNPTALTIGEVIKHKENISENRIEIETSIKFLERKALYIVKISPVEIKTTNEDGTIKTDRANFEWYKKEIKDFDSYNKVTIRLMDKDNFNLFEKDIRISRDYIRWLGYSGEVDTYVYEGTLDIDADTSKYVTKIDYVWNF</sequence>
<dbReference type="PROSITE" id="PS51257">
    <property type="entry name" value="PROKAR_LIPOPROTEIN"/>
    <property type="match status" value="1"/>
</dbReference>
<evidence type="ECO:0008006" key="3">
    <source>
        <dbReference type="Google" id="ProtNLM"/>
    </source>
</evidence>
<proteinExistence type="predicted"/>
<dbReference type="RefSeq" id="WP_182172565.1">
    <property type="nucleotide sequence ID" value="NZ_JACFXU010000014.1"/>
</dbReference>
<evidence type="ECO:0000313" key="1">
    <source>
        <dbReference type="EMBL" id="MBA6413405.1"/>
    </source>
</evidence>
<comment type="caution">
    <text evidence="1">The sequence shown here is derived from an EMBL/GenBank/DDBJ whole genome shotgun (WGS) entry which is preliminary data.</text>
</comment>
<accession>A0A7W2YJQ9</accession>